<dbReference type="AlphaFoldDB" id="A0ABC9U1P6"/>
<proteinExistence type="predicted"/>
<evidence type="ECO:0008006" key="3">
    <source>
        <dbReference type="Google" id="ProtNLM"/>
    </source>
</evidence>
<dbReference type="InterPro" id="IPR006521">
    <property type="entry name" value="Tail_protein_I"/>
</dbReference>
<organism evidence="1 2">
    <name type="scientific">[Clostridium] symbiosum ATCC 14940</name>
    <dbReference type="NCBI Taxonomy" id="411472"/>
    <lineage>
        <taxon>Bacteria</taxon>
        <taxon>Bacillati</taxon>
        <taxon>Bacillota</taxon>
        <taxon>Clostridia</taxon>
        <taxon>Lachnospirales</taxon>
        <taxon>Lachnospiraceae</taxon>
        <taxon>Otoolea</taxon>
    </lineage>
</organism>
<evidence type="ECO:0000313" key="2">
    <source>
        <dbReference type="Proteomes" id="UP000016491"/>
    </source>
</evidence>
<protein>
    <recommendedName>
        <fullName evidence="3">Phage tail protein</fullName>
    </recommendedName>
</protein>
<name>A0ABC9U1P6_CLOSY</name>
<dbReference type="EMBL" id="AWSU01000074">
    <property type="protein sequence ID" value="ERI79382.1"/>
    <property type="molecule type" value="Genomic_DNA"/>
</dbReference>
<dbReference type="Proteomes" id="UP000016491">
    <property type="component" value="Unassembled WGS sequence"/>
</dbReference>
<sequence length="314" mass="35578">MISFKDADLLSVLPENLSQPETQALSAAIKGGLRDLQGYARAAPIYAAIKELPDEALNLLAVELRVQYYEPDTKRSVREGMIKQTVAWYLRGGTGSVLSEYLGTLFQGGRLQEWYIYGGKPYFFKAIVDLALDDVIHVGDGEKIVDRIRVYKNVRSWLEVLEFHVGAEYGVPISYENKVCFRFQFHPRYNLGYLYLDALWRLNGSRRLNGYDSEEMLDFYPVKVRLWAKVSGGARTELAGVNMNERVQVAIKTESIQQVQTGVVKQMEMAERLNCQVSAVCKIETDSYMTKLNGLDGTWKLNGSRKLDGGRYAL</sequence>
<comment type="caution">
    <text evidence="1">The sequence shown here is derived from an EMBL/GenBank/DDBJ whole genome shotgun (WGS) entry which is preliminary data.</text>
</comment>
<evidence type="ECO:0000313" key="1">
    <source>
        <dbReference type="EMBL" id="ERI79382.1"/>
    </source>
</evidence>
<accession>A0ABC9U1P6</accession>
<dbReference type="RefSeq" id="WP_021641441.1">
    <property type="nucleotide sequence ID" value="NZ_KE992856.1"/>
</dbReference>
<dbReference type="Pfam" id="PF09684">
    <property type="entry name" value="Tail_P2_I"/>
    <property type="match status" value="1"/>
</dbReference>
<reference evidence="1 2" key="1">
    <citation type="submission" date="2013-07" db="EMBL/GenBank/DDBJ databases">
        <authorList>
            <person name="Weinstock G."/>
            <person name="Sodergren E."/>
            <person name="Wylie T."/>
            <person name="Fulton L."/>
            <person name="Fulton R."/>
            <person name="Fronick C."/>
            <person name="O'Laughlin M."/>
            <person name="Godfrey J."/>
            <person name="Miner T."/>
            <person name="Herter B."/>
            <person name="Appelbaum E."/>
            <person name="Cordes M."/>
            <person name="Lek S."/>
            <person name="Wollam A."/>
            <person name="Pepin K.H."/>
            <person name="Palsikar V.B."/>
            <person name="Mitreva M."/>
            <person name="Wilson R.K."/>
        </authorList>
    </citation>
    <scope>NUCLEOTIDE SEQUENCE [LARGE SCALE GENOMIC DNA]</scope>
    <source>
        <strain evidence="1 2">ATCC 14940</strain>
    </source>
</reference>
<gene>
    <name evidence="1" type="ORF">CLOSYM_00921</name>
</gene>